<keyword evidence="3" id="KW-0732">Signal</keyword>
<keyword evidence="7" id="KW-1185">Reference proteome</keyword>
<dbReference type="PANTHER" id="PTHR43818:SF11">
    <property type="entry name" value="BCDNA.GH03377"/>
    <property type="match status" value="1"/>
</dbReference>
<dbReference type="Gene3D" id="3.40.50.720">
    <property type="entry name" value="NAD(P)-binding Rossmann-like Domain"/>
    <property type="match status" value="1"/>
</dbReference>
<evidence type="ECO:0000313" key="7">
    <source>
        <dbReference type="Proteomes" id="UP000563524"/>
    </source>
</evidence>
<dbReference type="RefSeq" id="WP_183815311.1">
    <property type="nucleotide sequence ID" value="NZ_JACHOB010000001.1"/>
</dbReference>
<evidence type="ECO:0000256" key="3">
    <source>
        <dbReference type="SAM" id="SignalP"/>
    </source>
</evidence>
<keyword evidence="1" id="KW-0560">Oxidoreductase</keyword>
<dbReference type="InterPro" id="IPR008354">
    <property type="entry name" value="Glc-Fru_OxRdtase_bac"/>
</dbReference>
<dbReference type="GO" id="GO:0016491">
    <property type="term" value="F:oxidoreductase activity"/>
    <property type="evidence" value="ECO:0007669"/>
    <property type="project" value="UniProtKB-KW"/>
</dbReference>
<comment type="caution">
    <text evidence="6">The sequence shown here is derived from an EMBL/GenBank/DDBJ whole genome shotgun (WGS) entry which is preliminary data.</text>
</comment>
<gene>
    <name evidence="6" type="ORF">GGQ59_000378</name>
</gene>
<feature type="region of interest" description="Disordered" evidence="2">
    <location>
        <begin position="30"/>
        <end position="51"/>
    </location>
</feature>
<protein>
    <submittedName>
        <fullName evidence="6">Putative dehydrogenase</fullName>
    </submittedName>
</protein>
<feature type="domain" description="Gfo/Idh/MocA-like oxidoreductase N-terminal" evidence="4">
    <location>
        <begin position="58"/>
        <end position="180"/>
    </location>
</feature>
<feature type="domain" description="Gfo/Idh/MocA-like oxidoreductase C-terminal" evidence="5">
    <location>
        <begin position="193"/>
        <end position="390"/>
    </location>
</feature>
<dbReference type="InterPro" id="IPR004104">
    <property type="entry name" value="Gfo/Idh/MocA-like_OxRdtase_C"/>
</dbReference>
<evidence type="ECO:0000313" key="6">
    <source>
        <dbReference type="EMBL" id="MBB4657878.1"/>
    </source>
</evidence>
<dbReference type="AlphaFoldDB" id="A0A840I111"/>
<dbReference type="GO" id="GO:0000166">
    <property type="term" value="F:nucleotide binding"/>
    <property type="evidence" value="ECO:0007669"/>
    <property type="project" value="InterPro"/>
</dbReference>
<dbReference type="SUPFAM" id="SSF55347">
    <property type="entry name" value="Glyceraldehyde-3-phosphate dehydrogenase-like, C-terminal domain"/>
    <property type="match status" value="1"/>
</dbReference>
<dbReference type="Pfam" id="PF02894">
    <property type="entry name" value="GFO_IDH_MocA_C"/>
    <property type="match status" value="1"/>
</dbReference>
<feature type="signal peptide" evidence="3">
    <location>
        <begin position="1"/>
        <end position="26"/>
    </location>
</feature>
<reference evidence="6 7" key="1">
    <citation type="submission" date="2020-08" db="EMBL/GenBank/DDBJ databases">
        <title>Genomic Encyclopedia of Type Strains, Phase IV (KMG-IV): sequencing the most valuable type-strain genomes for metagenomic binning, comparative biology and taxonomic classification.</title>
        <authorList>
            <person name="Goeker M."/>
        </authorList>
    </citation>
    <scope>NUCLEOTIDE SEQUENCE [LARGE SCALE GENOMIC DNA]</scope>
    <source>
        <strain evidence="6 7">DSM 102850</strain>
    </source>
</reference>
<dbReference type="InterPro" id="IPR036291">
    <property type="entry name" value="NAD(P)-bd_dom_sf"/>
</dbReference>
<dbReference type="PANTHER" id="PTHR43818">
    <property type="entry name" value="BCDNA.GH03377"/>
    <property type="match status" value="1"/>
</dbReference>
<evidence type="ECO:0000256" key="2">
    <source>
        <dbReference type="SAM" id="MobiDB-lite"/>
    </source>
</evidence>
<name>A0A840I111_9PROT</name>
<organism evidence="6 7">
    <name type="scientific">Parvularcula dongshanensis</name>
    <dbReference type="NCBI Taxonomy" id="1173995"/>
    <lineage>
        <taxon>Bacteria</taxon>
        <taxon>Pseudomonadati</taxon>
        <taxon>Pseudomonadota</taxon>
        <taxon>Alphaproteobacteria</taxon>
        <taxon>Parvularculales</taxon>
        <taxon>Parvularculaceae</taxon>
        <taxon>Parvularcula</taxon>
    </lineage>
</organism>
<sequence>MQTEPLQRRAFLQASVLGLGASLAGAALGQEAPPNRLTGRPAPEEDNPLPIASQDQLGWAVAGVGHFAQNWAIPGIAKARRAKLAGLITGSPDKAARVGAAYGLGEDAVHGYDMKRLADDDSVDVVYVITPNALHEDLVIRAFEAGKHVMCEKPMAPTPAACQRMIDAGKAAGRKLMVAYRAHFEPYNQLAKDRMAAGDLGEVWYAASDHHRPMDLGDARDQWRAKKALAGGGSLVDIGIYGLNGLIWFLGEAPSRVRGTLSSPPGDPRFAEVEAFARVELDFPSGRSAVISSGYTGSVKRIDLVGEKVTATLNPATEYRGNALHLVSADGTDAPKPEQPSESQFGAEIDHLCQAVQEGTEILTPGEMGLRDVELLTAIYRSAETGDWVETGR</sequence>
<dbReference type="Pfam" id="PF01408">
    <property type="entry name" value="GFO_IDH_MocA"/>
    <property type="match status" value="1"/>
</dbReference>
<dbReference type="InterPro" id="IPR000683">
    <property type="entry name" value="Gfo/Idh/MocA-like_OxRdtase_N"/>
</dbReference>
<dbReference type="Proteomes" id="UP000563524">
    <property type="component" value="Unassembled WGS sequence"/>
</dbReference>
<dbReference type="Gene3D" id="3.30.360.10">
    <property type="entry name" value="Dihydrodipicolinate Reductase, domain 2"/>
    <property type="match status" value="1"/>
</dbReference>
<dbReference type="SUPFAM" id="SSF51735">
    <property type="entry name" value="NAD(P)-binding Rossmann-fold domains"/>
    <property type="match status" value="1"/>
</dbReference>
<proteinExistence type="predicted"/>
<accession>A0A840I111</accession>
<feature type="chain" id="PRO_5032483323" evidence="3">
    <location>
        <begin position="27"/>
        <end position="393"/>
    </location>
</feature>
<dbReference type="EMBL" id="JACHOB010000001">
    <property type="protein sequence ID" value="MBB4657878.1"/>
    <property type="molecule type" value="Genomic_DNA"/>
</dbReference>
<evidence type="ECO:0000259" key="5">
    <source>
        <dbReference type="Pfam" id="PF02894"/>
    </source>
</evidence>
<dbReference type="InterPro" id="IPR006311">
    <property type="entry name" value="TAT_signal"/>
</dbReference>
<evidence type="ECO:0000256" key="1">
    <source>
        <dbReference type="ARBA" id="ARBA00023002"/>
    </source>
</evidence>
<evidence type="ECO:0000259" key="4">
    <source>
        <dbReference type="Pfam" id="PF01408"/>
    </source>
</evidence>
<dbReference type="PRINTS" id="PR01775">
    <property type="entry name" value="GLFROXRDTASE"/>
</dbReference>
<dbReference type="InterPro" id="IPR050463">
    <property type="entry name" value="Gfo/Idh/MocA_oxidrdct_glycsds"/>
</dbReference>
<dbReference type="PROSITE" id="PS51318">
    <property type="entry name" value="TAT"/>
    <property type="match status" value="1"/>
</dbReference>